<feature type="domain" description="Major facilitator superfamily (MFS) profile" evidence="11">
    <location>
        <begin position="10"/>
        <end position="434"/>
    </location>
</feature>
<feature type="transmembrane region" description="Helical" evidence="10">
    <location>
        <begin position="49"/>
        <end position="71"/>
    </location>
</feature>
<evidence type="ECO:0000256" key="7">
    <source>
        <dbReference type="ARBA" id="ARBA00023136"/>
    </source>
</evidence>
<dbReference type="InterPro" id="IPR005828">
    <property type="entry name" value="MFS_sugar_transport-like"/>
</dbReference>
<dbReference type="EMBL" id="JARPUR010000005">
    <property type="protein sequence ID" value="KAK4876103.1"/>
    <property type="molecule type" value="Genomic_DNA"/>
</dbReference>
<gene>
    <name evidence="12" type="ORF">RN001_012525</name>
</gene>
<feature type="transmembrane region" description="Helical" evidence="10">
    <location>
        <begin position="412"/>
        <end position="430"/>
    </location>
</feature>
<evidence type="ECO:0000256" key="8">
    <source>
        <dbReference type="ARBA" id="ARBA00023180"/>
    </source>
</evidence>
<evidence type="ECO:0000256" key="4">
    <source>
        <dbReference type="ARBA" id="ARBA00022597"/>
    </source>
</evidence>
<keyword evidence="7 10" id="KW-0472">Membrane</keyword>
<feature type="transmembrane region" description="Helical" evidence="10">
    <location>
        <begin position="165"/>
        <end position="182"/>
    </location>
</feature>
<dbReference type="AlphaFoldDB" id="A0AAN7SMH5"/>
<keyword evidence="8" id="KW-0325">Glycoprotein</keyword>
<comment type="subcellular location">
    <subcellularLocation>
        <location evidence="1">Cell membrane</location>
        <topology evidence="1">Multi-pass membrane protein</topology>
    </subcellularLocation>
</comment>
<keyword evidence="9" id="KW-0175">Coiled coil</keyword>
<dbReference type="PANTHER" id="PTHR48021">
    <property type="match status" value="1"/>
</dbReference>
<feature type="transmembrane region" description="Helical" evidence="10">
    <location>
        <begin position="244"/>
        <end position="265"/>
    </location>
</feature>
<organism evidence="12 13">
    <name type="scientific">Aquatica leii</name>
    <dbReference type="NCBI Taxonomy" id="1421715"/>
    <lineage>
        <taxon>Eukaryota</taxon>
        <taxon>Metazoa</taxon>
        <taxon>Ecdysozoa</taxon>
        <taxon>Arthropoda</taxon>
        <taxon>Hexapoda</taxon>
        <taxon>Insecta</taxon>
        <taxon>Pterygota</taxon>
        <taxon>Neoptera</taxon>
        <taxon>Endopterygota</taxon>
        <taxon>Coleoptera</taxon>
        <taxon>Polyphaga</taxon>
        <taxon>Elateriformia</taxon>
        <taxon>Elateroidea</taxon>
        <taxon>Lampyridae</taxon>
        <taxon>Luciolinae</taxon>
        <taxon>Aquatica</taxon>
    </lineage>
</organism>
<reference evidence="13" key="1">
    <citation type="submission" date="2023-01" db="EMBL/GenBank/DDBJ databases">
        <title>Key to firefly adult light organ development and bioluminescence: homeobox transcription factors regulate luciferase expression and transportation to peroxisome.</title>
        <authorList>
            <person name="Fu X."/>
        </authorList>
    </citation>
    <scope>NUCLEOTIDE SEQUENCE [LARGE SCALE GENOMIC DNA]</scope>
</reference>
<dbReference type="FunFam" id="1.20.1250.20:FF:000218">
    <property type="entry name" value="facilitated trehalose transporter Tret1"/>
    <property type="match status" value="1"/>
</dbReference>
<dbReference type="PANTHER" id="PTHR48021:SF46">
    <property type="entry name" value="MAJOR FACILITATOR SUPERFAMILY (MFS) PROFILE DOMAIN-CONTAINING PROTEIN"/>
    <property type="match status" value="1"/>
</dbReference>
<feature type="transmembrane region" description="Helical" evidence="10">
    <location>
        <begin position="309"/>
        <end position="331"/>
    </location>
</feature>
<dbReference type="InterPro" id="IPR003663">
    <property type="entry name" value="Sugar/inositol_transpt"/>
</dbReference>
<feature type="transmembrane region" description="Helical" evidence="10">
    <location>
        <begin position="379"/>
        <end position="400"/>
    </location>
</feature>
<dbReference type="PROSITE" id="PS00216">
    <property type="entry name" value="SUGAR_TRANSPORT_1"/>
    <property type="match status" value="2"/>
</dbReference>
<evidence type="ECO:0000256" key="6">
    <source>
        <dbReference type="ARBA" id="ARBA00022989"/>
    </source>
</evidence>
<evidence type="ECO:0000256" key="3">
    <source>
        <dbReference type="ARBA" id="ARBA00022475"/>
    </source>
</evidence>
<name>A0AAN7SMH5_9COLE</name>
<feature type="transmembrane region" description="Helical" evidence="10">
    <location>
        <begin position="343"/>
        <end position="367"/>
    </location>
</feature>
<dbReference type="PRINTS" id="PR00171">
    <property type="entry name" value="SUGRTRNSPORT"/>
</dbReference>
<evidence type="ECO:0000256" key="9">
    <source>
        <dbReference type="SAM" id="Coils"/>
    </source>
</evidence>
<dbReference type="Pfam" id="PF00083">
    <property type="entry name" value="Sugar_tr"/>
    <property type="match status" value="1"/>
</dbReference>
<comment type="caution">
    <text evidence="12">The sequence shown here is derived from an EMBL/GenBank/DDBJ whole genome shotgun (WGS) entry which is preliminary data.</text>
</comment>
<dbReference type="Gene3D" id="1.20.1250.20">
    <property type="entry name" value="MFS general substrate transporter like domains"/>
    <property type="match status" value="1"/>
</dbReference>
<feature type="transmembrane region" description="Helical" evidence="10">
    <location>
        <begin position="277"/>
        <end position="297"/>
    </location>
</feature>
<proteinExistence type="predicted"/>
<dbReference type="GO" id="GO:0022857">
    <property type="term" value="F:transmembrane transporter activity"/>
    <property type="evidence" value="ECO:0007669"/>
    <property type="project" value="InterPro"/>
</dbReference>
<dbReference type="SUPFAM" id="SSF103473">
    <property type="entry name" value="MFS general substrate transporter"/>
    <property type="match status" value="1"/>
</dbReference>
<protein>
    <recommendedName>
        <fullName evidence="11">Major facilitator superfamily (MFS) profile domain-containing protein</fullName>
    </recommendedName>
</protein>
<keyword evidence="5 10" id="KW-0812">Transmembrane</keyword>
<dbReference type="InterPro" id="IPR005829">
    <property type="entry name" value="Sugar_transporter_CS"/>
</dbReference>
<keyword evidence="3" id="KW-1003">Cell membrane</keyword>
<sequence>MYEHRYQILATLSATVSEVSDGMQYGWSAPITPKLMSPNSPVEFKESQIVWVETSLLLGTMVGIPITIFLLENFGRRNSILAATVQNLLAWILIAFSNSVGVVYAARFISGISASVVFAAAPVYAAEIAHKNIRGFLGSFFSMMMMGGILMVYCVAPFVSIPASSAVGAFFLIVQLLTFPFMPESPYYHLITGNKDKARRSLQRLRATIDVEEELEELSEAVSRQESEKQGFSDLITVKSNRQALLIMLVLNCAQHLCGISVMLMNLHSILKDAASVMLPSTVAILFSVIMWIAALVGSYSIDRYGRKITLIISCILTGIALLGLAIYFTVQSEGIDVSKCNWIPVVLVLIYAGAFRFGLGLIPIILTAELFPTNVKSAGVTISEAFFTTFSCITVFSYPFLTKAFGLKMPFFTFSICCFLTCIFVIFCIPETKGKSLEEIQHILRNGRNSYKSFGSYGSITSINSEISRQRHWS</sequence>
<feature type="coiled-coil region" evidence="9">
    <location>
        <begin position="195"/>
        <end position="228"/>
    </location>
</feature>
<keyword evidence="2" id="KW-0813">Transport</keyword>
<dbReference type="GO" id="GO:0005886">
    <property type="term" value="C:plasma membrane"/>
    <property type="evidence" value="ECO:0007669"/>
    <property type="project" value="UniProtKB-SubCell"/>
</dbReference>
<dbReference type="InterPro" id="IPR050549">
    <property type="entry name" value="MFS_Trehalose_Transporter"/>
</dbReference>
<dbReference type="InterPro" id="IPR020846">
    <property type="entry name" value="MFS_dom"/>
</dbReference>
<accession>A0AAN7SMH5</accession>
<feature type="transmembrane region" description="Helical" evidence="10">
    <location>
        <begin position="136"/>
        <end position="159"/>
    </location>
</feature>
<keyword evidence="13" id="KW-1185">Reference proteome</keyword>
<dbReference type="Proteomes" id="UP001353858">
    <property type="component" value="Unassembled WGS sequence"/>
</dbReference>
<evidence type="ECO:0000259" key="11">
    <source>
        <dbReference type="PROSITE" id="PS50850"/>
    </source>
</evidence>
<feature type="transmembrane region" description="Helical" evidence="10">
    <location>
        <begin position="102"/>
        <end position="124"/>
    </location>
</feature>
<keyword evidence="6 10" id="KW-1133">Transmembrane helix</keyword>
<dbReference type="PROSITE" id="PS50850">
    <property type="entry name" value="MFS"/>
    <property type="match status" value="1"/>
</dbReference>
<dbReference type="InterPro" id="IPR036259">
    <property type="entry name" value="MFS_trans_sf"/>
</dbReference>
<evidence type="ECO:0000313" key="12">
    <source>
        <dbReference type="EMBL" id="KAK4876103.1"/>
    </source>
</evidence>
<evidence type="ECO:0000256" key="1">
    <source>
        <dbReference type="ARBA" id="ARBA00004651"/>
    </source>
</evidence>
<evidence type="ECO:0000256" key="2">
    <source>
        <dbReference type="ARBA" id="ARBA00022448"/>
    </source>
</evidence>
<evidence type="ECO:0000256" key="10">
    <source>
        <dbReference type="SAM" id="Phobius"/>
    </source>
</evidence>
<feature type="transmembrane region" description="Helical" evidence="10">
    <location>
        <begin position="78"/>
        <end position="96"/>
    </location>
</feature>
<evidence type="ECO:0000313" key="13">
    <source>
        <dbReference type="Proteomes" id="UP001353858"/>
    </source>
</evidence>
<evidence type="ECO:0000256" key="5">
    <source>
        <dbReference type="ARBA" id="ARBA00022692"/>
    </source>
</evidence>
<keyword evidence="4" id="KW-0762">Sugar transport</keyword>